<feature type="compositionally biased region" description="Polar residues" evidence="1">
    <location>
        <begin position="270"/>
        <end position="284"/>
    </location>
</feature>
<proteinExistence type="predicted"/>
<dbReference type="EMBL" id="MU865478">
    <property type="protein sequence ID" value="KAK4222333.1"/>
    <property type="molecule type" value="Genomic_DNA"/>
</dbReference>
<feature type="compositionally biased region" description="Polar residues" evidence="1">
    <location>
        <begin position="250"/>
        <end position="262"/>
    </location>
</feature>
<keyword evidence="3" id="KW-1185">Reference proteome</keyword>
<accession>A0AAN6YN67</accession>
<reference evidence="2" key="1">
    <citation type="journal article" date="2023" name="Mol. Phylogenet. Evol.">
        <title>Genome-scale phylogeny and comparative genomics of the fungal order Sordariales.</title>
        <authorList>
            <person name="Hensen N."/>
            <person name="Bonometti L."/>
            <person name="Westerberg I."/>
            <person name="Brannstrom I.O."/>
            <person name="Guillou S."/>
            <person name="Cros-Aarteil S."/>
            <person name="Calhoun S."/>
            <person name="Haridas S."/>
            <person name="Kuo A."/>
            <person name="Mondo S."/>
            <person name="Pangilinan J."/>
            <person name="Riley R."/>
            <person name="LaButti K."/>
            <person name="Andreopoulos B."/>
            <person name="Lipzen A."/>
            <person name="Chen C."/>
            <person name="Yan M."/>
            <person name="Daum C."/>
            <person name="Ng V."/>
            <person name="Clum A."/>
            <person name="Steindorff A."/>
            <person name="Ohm R.A."/>
            <person name="Martin F."/>
            <person name="Silar P."/>
            <person name="Natvig D.O."/>
            <person name="Lalanne C."/>
            <person name="Gautier V."/>
            <person name="Ament-Velasquez S.L."/>
            <person name="Kruys A."/>
            <person name="Hutchinson M.I."/>
            <person name="Powell A.J."/>
            <person name="Barry K."/>
            <person name="Miller A.N."/>
            <person name="Grigoriev I.V."/>
            <person name="Debuchy R."/>
            <person name="Gladieux P."/>
            <person name="Hiltunen Thoren M."/>
            <person name="Johannesson H."/>
        </authorList>
    </citation>
    <scope>NUCLEOTIDE SEQUENCE</scope>
    <source>
        <strain evidence="2">CBS 990.96</strain>
    </source>
</reference>
<protein>
    <submittedName>
        <fullName evidence="2">Uncharacterized protein</fullName>
    </submittedName>
</protein>
<evidence type="ECO:0000313" key="2">
    <source>
        <dbReference type="EMBL" id="KAK4222333.1"/>
    </source>
</evidence>
<evidence type="ECO:0000313" key="3">
    <source>
        <dbReference type="Proteomes" id="UP001301958"/>
    </source>
</evidence>
<organism evidence="2 3">
    <name type="scientific">Podospora fimiseda</name>
    <dbReference type="NCBI Taxonomy" id="252190"/>
    <lineage>
        <taxon>Eukaryota</taxon>
        <taxon>Fungi</taxon>
        <taxon>Dikarya</taxon>
        <taxon>Ascomycota</taxon>
        <taxon>Pezizomycotina</taxon>
        <taxon>Sordariomycetes</taxon>
        <taxon>Sordariomycetidae</taxon>
        <taxon>Sordariales</taxon>
        <taxon>Podosporaceae</taxon>
        <taxon>Podospora</taxon>
    </lineage>
</organism>
<gene>
    <name evidence="2" type="ORF">QBC38DRAFT_490171</name>
</gene>
<feature type="compositionally biased region" description="Polar residues" evidence="1">
    <location>
        <begin position="309"/>
        <end position="327"/>
    </location>
</feature>
<feature type="region of interest" description="Disordered" evidence="1">
    <location>
        <begin position="142"/>
        <end position="170"/>
    </location>
</feature>
<reference evidence="2" key="2">
    <citation type="submission" date="2023-05" db="EMBL/GenBank/DDBJ databases">
        <authorList>
            <consortium name="Lawrence Berkeley National Laboratory"/>
            <person name="Steindorff A."/>
            <person name="Hensen N."/>
            <person name="Bonometti L."/>
            <person name="Westerberg I."/>
            <person name="Brannstrom I.O."/>
            <person name="Guillou S."/>
            <person name="Cros-Aarteil S."/>
            <person name="Calhoun S."/>
            <person name="Haridas S."/>
            <person name="Kuo A."/>
            <person name="Mondo S."/>
            <person name="Pangilinan J."/>
            <person name="Riley R."/>
            <person name="Labutti K."/>
            <person name="Andreopoulos B."/>
            <person name="Lipzen A."/>
            <person name="Chen C."/>
            <person name="Yanf M."/>
            <person name="Daum C."/>
            <person name="Ng V."/>
            <person name="Clum A."/>
            <person name="Ohm R."/>
            <person name="Martin F."/>
            <person name="Silar P."/>
            <person name="Natvig D."/>
            <person name="Lalanne C."/>
            <person name="Gautier V."/>
            <person name="Ament-Velasquez S.L."/>
            <person name="Kruys A."/>
            <person name="Hutchinson M.I."/>
            <person name="Powell A.J."/>
            <person name="Barry K."/>
            <person name="Miller A.N."/>
            <person name="Grigoriev I.V."/>
            <person name="Debuchy R."/>
            <person name="Gladieux P."/>
            <person name="Thoren M.H."/>
            <person name="Johannesson H."/>
        </authorList>
    </citation>
    <scope>NUCLEOTIDE SEQUENCE</scope>
    <source>
        <strain evidence="2">CBS 990.96</strain>
    </source>
</reference>
<evidence type="ECO:0000256" key="1">
    <source>
        <dbReference type="SAM" id="MobiDB-lite"/>
    </source>
</evidence>
<comment type="caution">
    <text evidence="2">The sequence shown here is derived from an EMBL/GenBank/DDBJ whole genome shotgun (WGS) entry which is preliminary data.</text>
</comment>
<name>A0AAN6YN67_9PEZI</name>
<feature type="region of interest" description="Disordered" evidence="1">
    <location>
        <begin position="49"/>
        <end position="97"/>
    </location>
</feature>
<dbReference type="Proteomes" id="UP001301958">
    <property type="component" value="Unassembled WGS sequence"/>
</dbReference>
<sequence length="390" mass="41054">MKSGKMFGAPGGGRREFSPFPGPANMYPGFGKYYVWNLAGLMRDINLDHKNTDQGSTDGRMQGAGAGGHHSHHHRPHSTAEFGGDVRGSGPHHQGTNLQNFYANQRHQPSRGSNEAEQMMAKRRFAAQRERELRNYHQEQQYNRNLSDVTQYNKPADRTLSPGSMSEEDRRKLIAQQRSALYEGGYVDEAGNPRTGLPPPTGPSAMRGHSPLTYGYGRVPPIHTDAGSQGPVEIGQQGPQSAGAIERSRANSNSSPQSNPTASKGVFDSPSGQQPTRTSASSPGGSPPRQGAPGGKAGQGSVAPIGTRPSVTSAPSNPALNKRSTTPLPSPLSHGYTAAANDENIAPKAGTPANGGSGETSNVSISGWPSRPSAGWGNKPGLGVQASVWG</sequence>
<feature type="region of interest" description="Disordered" evidence="1">
    <location>
        <begin position="184"/>
        <end position="390"/>
    </location>
</feature>
<dbReference type="AlphaFoldDB" id="A0AAN6YN67"/>
<feature type="compositionally biased region" description="Polar residues" evidence="1">
    <location>
        <begin position="142"/>
        <end position="153"/>
    </location>
</feature>